<keyword evidence="10" id="KW-0282">Flagellum</keyword>
<keyword evidence="5 8" id="KW-0812">Transmembrane</keyword>
<evidence type="ECO:0000256" key="6">
    <source>
        <dbReference type="ARBA" id="ARBA00022989"/>
    </source>
</evidence>
<dbReference type="PANTHER" id="PTHR30433:SF3">
    <property type="entry name" value="MOTILITY PROTEIN A"/>
    <property type="match status" value="1"/>
</dbReference>
<keyword evidence="3" id="KW-0813">Transport</keyword>
<organism evidence="10">
    <name type="scientific">uncultured Nocardioides sp</name>
    <dbReference type="NCBI Taxonomy" id="198441"/>
    <lineage>
        <taxon>Bacteria</taxon>
        <taxon>Bacillati</taxon>
        <taxon>Actinomycetota</taxon>
        <taxon>Actinomycetes</taxon>
        <taxon>Propionibacteriales</taxon>
        <taxon>Nocardioidaceae</taxon>
        <taxon>Nocardioides</taxon>
        <taxon>environmental samples</taxon>
    </lineage>
</organism>
<dbReference type="AlphaFoldDB" id="A0A6J4P1M2"/>
<dbReference type="InterPro" id="IPR002898">
    <property type="entry name" value="MotA_ExbB_proton_chnl"/>
</dbReference>
<name>A0A6J4P1M2_9ACTN</name>
<keyword evidence="10" id="KW-0969">Cilium</keyword>
<reference evidence="10" key="1">
    <citation type="submission" date="2020-02" db="EMBL/GenBank/DDBJ databases">
        <authorList>
            <person name="Meier V. D."/>
        </authorList>
    </citation>
    <scope>NUCLEOTIDE SEQUENCE</scope>
    <source>
        <strain evidence="10">AVDCRST_MAG06</strain>
    </source>
</reference>
<evidence type="ECO:0000313" key="10">
    <source>
        <dbReference type="EMBL" id="CAA9401171.1"/>
    </source>
</evidence>
<accession>A0A6J4P1M2</accession>
<feature type="domain" description="MotA/TolQ/ExbB proton channel" evidence="9">
    <location>
        <begin position="103"/>
        <end position="219"/>
    </location>
</feature>
<evidence type="ECO:0000256" key="5">
    <source>
        <dbReference type="ARBA" id="ARBA00022692"/>
    </source>
</evidence>
<feature type="transmembrane region" description="Helical" evidence="8">
    <location>
        <begin position="28"/>
        <end position="49"/>
    </location>
</feature>
<feature type="transmembrane region" description="Helical" evidence="8">
    <location>
        <begin position="145"/>
        <end position="169"/>
    </location>
</feature>
<dbReference type="GO" id="GO:0006935">
    <property type="term" value="P:chemotaxis"/>
    <property type="evidence" value="ECO:0007669"/>
    <property type="project" value="InterPro"/>
</dbReference>
<evidence type="ECO:0000256" key="3">
    <source>
        <dbReference type="ARBA" id="ARBA00022448"/>
    </source>
</evidence>
<protein>
    <submittedName>
        <fullName evidence="10">Flagellar motor rotation protein MotA</fullName>
    </submittedName>
</protein>
<dbReference type="RefSeq" id="WP_295659367.1">
    <property type="nucleotide sequence ID" value="NZ_CADCUP010000148.1"/>
</dbReference>
<keyword evidence="4" id="KW-1003">Cell membrane</keyword>
<evidence type="ECO:0000256" key="2">
    <source>
        <dbReference type="ARBA" id="ARBA00008038"/>
    </source>
</evidence>
<keyword evidence="10" id="KW-0966">Cell projection</keyword>
<keyword evidence="7 8" id="KW-0472">Membrane</keyword>
<dbReference type="InterPro" id="IPR000540">
    <property type="entry name" value="Flag_MotA_CS"/>
</dbReference>
<dbReference type="EMBL" id="CADCUP010000148">
    <property type="protein sequence ID" value="CAA9401171.1"/>
    <property type="molecule type" value="Genomic_DNA"/>
</dbReference>
<dbReference type="PROSITE" id="PS01307">
    <property type="entry name" value="MOTA"/>
    <property type="match status" value="1"/>
</dbReference>
<evidence type="ECO:0000256" key="4">
    <source>
        <dbReference type="ARBA" id="ARBA00022475"/>
    </source>
</evidence>
<dbReference type="PANTHER" id="PTHR30433">
    <property type="entry name" value="CHEMOTAXIS PROTEIN MOTA"/>
    <property type="match status" value="1"/>
</dbReference>
<feature type="transmembrane region" description="Helical" evidence="8">
    <location>
        <begin position="181"/>
        <end position="203"/>
    </location>
</feature>
<dbReference type="Pfam" id="PF01618">
    <property type="entry name" value="MotA_ExbB"/>
    <property type="match status" value="1"/>
</dbReference>
<evidence type="ECO:0000256" key="1">
    <source>
        <dbReference type="ARBA" id="ARBA00004651"/>
    </source>
</evidence>
<feature type="transmembrane region" description="Helical" evidence="8">
    <location>
        <begin position="5"/>
        <end position="22"/>
    </location>
</feature>
<comment type="subcellular location">
    <subcellularLocation>
        <location evidence="1">Cell membrane</location>
        <topology evidence="1">Multi-pass membrane protein</topology>
    </subcellularLocation>
</comment>
<dbReference type="NCBIfam" id="NF006583">
    <property type="entry name" value="PRK09109.1"/>
    <property type="match status" value="1"/>
</dbReference>
<evidence type="ECO:0000256" key="7">
    <source>
        <dbReference type="ARBA" id="ARBA00023136"/>
    </source>
</evidence>
<keyword evidence="6 8" id="KW-1133">Transmembrane helix</keyword>
<dbReference type="GO" id="GO:0071978">
    <property type="term" value="P:bacterial-type flagellum-dependent swarming motility"/>
    <property type="evidence" value="ECO:0007669"/>
    <property type="project" value="InterPro"/>
</dbReference>
<dbReference type="GO" id="GO:0005886">
    <property type="term" value="C:plasma membrane"/>
    <property type="evidence" value="ECO:0007669"/>
    <property type="project" value="UniProtKB-SubCell"/>
</dbReference>
<evidence type="ECO:0000256" key="8">
    <source>
        <dbReference type="SAM" id="Phobius"/>
    </source>
</evidence>
<gene>
    <name evidence="10" type="ORF">AVDCRST_MAG06-2200</name>
</gene>
<evidence type="ECO:0000259" key="9">
    <source>
        <dbReference type="Pfam" id="PF01618"/>
    </source>
</evidence>
<sequence length="262" mass="27602">MDPATLIGIGLGFVVVIVANIMEGGNPMSLLLIPPLLLVFGTTLLVCLAGSTVPDAKRSFAALKTAFLGKVQPAHDVVPTVVALADKARREGLLALEEMVADLDDPFLVRGVSMAIDGTDPEEVREILEGQVYAKRATDKQSAKFFADAGAYAPTIGIIGTVMGLVHVLENLAEPEELGHLIAAAFIATLWGVMSANVIWLPIASRLKRLSELEVTRMELVIEGVAAIQSGSNPRVVAAKLYSLLPVGAEEEAAKSAQKQAA</sequence>
<comment type="similarity">
    <text evidence="2">Belongs to the MotA family.</text>
</comment>
<proteinExistence type="inferred from homology"/>
<dbReference type="InterPro" id="IPR047055">
    <property type="entry name" value="MotA-like"/>
</dbReference>